<dbReference type="Proteomes" id="UP000270224">
    <property type="component" value="Unassembled WGS sequence"/>
</dbReference>
<evidence type="ECO:0000313" key="1">
    <source>
        <dbReference type="EMBL" id="ROI08243.1"/>
    </source>
</evidence>
<dbReference type="EMBL" id="RJUG01000004">
    <property type="protein sequence ID" value="ROI08243.1"/>
    <property type="molecule type" value="Genomic_DNA"/>
</dbReference>
<sequence>MIEKREKRKEKRKKYRNSGEKIYSKFSNFRKGKKCQIIAGNFWWKFTIEKLKKMLKERRKNLQQIFIIFGK</sequence>
<organism evidence="1 2">
    <name type="scientific">Kaistella daneshvariae</name>
    <dbReference type="NCBI Taxonomy" id="2487074"/>
    <lineage>
        <taxon>Bacteria</taxon>
        <taxon>Pseudomonadati</taxon>
        <taxon>Bacteroidota</taxon>
        <taxon>Flavobacteriia</taxon>
        <taxon>Flavobacteriales</taxon>
        <taxon>Weeksellaceae</taxon>
        <taxon>Chryseobacterium group</taxon>
        <taxon>Kaistella</taxon>
    </lineage>
</organism>
<protein>
    <submittedName>
        <fullName evidence="1">Uncharacterized protein</fullName>
    </submittedName>
</protein>
<proteinExistence type="predicted"/>
<accession>A0A3N0WTF1</accession>
<evidence type="ECO:0000313" key="2">
    <source>
        <dbReference type="Proteomes" id="UP000270224"/>
    </source>
</evidence>
<dbReference type="AlphaFoldDB" id="A0A3N0WTF1"/>
<reference evidence="2" key="1">
    <citation type="submission" date="2018-11" db="EMBL/GenBank/DDBJ databases">
        <title>Proposal to divide the Flavobacteriaceae and reorganize its genera based on Amino Acid Identity values calculated from whole genome sequences.</title>
        <authorList>
            <person name="Nicholson A.C."/>
            <person name="Gulvik C.A."/>
            <person name="Whitney A.M."/>
            <person name="Humrighouse B.W."/>
            <person name="Bell M."/>
            <person name="Holmens B."/>
            <person name="Steigerwalt A."/>
            <person name="Villarma A."/>
            <person name="Sheth M."/>
            <person name="Batra D."/>
            <person name="Pryor J."/>
            <person name="Bernardet J.-F."/>
            <person name="Hugo C."/>
            <person name="Kampfer P."/>
            <person name="Newman J."/>
            <person name="Mcquiston J.R."/>
        </authorList>
    </citation>
    <scope>NUCLEOTIDE SEQUENCE [LARGE SCALE GENOMIC DNA]</scope>
    <source>
        <strain evidence="2">H3056</strain>
    </source>
</reference>
<name>A0A3N0WTF1_9FLAO</name>
<gene>
    <name evidence="1" type="ORF">EGI11_11415</name>
</gene>
<comment type="caution">
    <text evidence="1">The sequence shown here is derived from an EMBL/GenBank/DDBJ whole genome shotgun (WGS) entry which is preliminary data.</text>
</comment>